<dbReference type="OMA" id="HWTRTAM"/>
<feature type="repeat" description="Solcar" evidence="8">
    <location>
        <begin position="149"/>
        <end position="234"/>
    </location>
</feature>
<dbReference type="Proteomes" id="UP000002009">
    <property type="component" value="Chromosome 7"/>
</dbReference>
<evidence type="ECO:0000256" key="7">
    <source>
        <dbReference type="ARBA" id="ARBA00023136"/>
    </source>
</evidence>
<protein>
    <submittedName>
        <fullName evidence="10">Mitochondrial carrier family</fullName>
    </submittedName>
</protein>
<feature type="repeat" description="Solcar" evidence="8">
    <location>
        <begin position="49"/>
        <end position="139"/>
    </location>
</feature>
<dbReference type="PANTHER" id="PTHR45618">
    <property type="entry name" value="MITOCHONDRIAL DICARBOXYLATE CARRIER-RELATED"/>
    <property type="match status" value="1"/>
</dbReference>
<evidence type="ECO:0000256" key="4">
    <source>
        <dbReference type="ARBA" id="ARBA00022692"/>
    </source>
</evidence>
<dbReference type="InterPro" id="IPR023395">
    <property type="entry name" value="MCP_dom_sf"/>
</dbReference>
<organism evidence="10 11">
    <name type="scientific">Micromonas commoda (strain RCC299 / NOUM17 / CCMP2709)</name>
    <name type="common">Picoplanktonic green alga</name>
    <dbReference type="NCBI Taxonomy" id="296587"/>
    <lineage>
        <taxon>Eukaryota</taxon>
        <taxon>Viridiplantae</taxon>
        <taxon>Chlorophyta</taxon>
        <taxon>Mamiellophyceae</taxon>
        <taxon>Mamiellales</taxon>
        <taxon>Mamiellaceae</taxon>
        <taxon>Micromonas</taxon>
    </lineage>
</organism>
<sequence>MASSGTLAGIDQTTKEQIAAAASNVHVPKVEMSSKPISPWYNVKQAGGLTPLEMGLNFGLVGASCVAAQGTVHWTRTAMVQQQLAGMRGEVPLGMMAQTSAIFRSEGMRGLYRGFSAAALREATYSSLRFGLYEPLKVMMDTSDGKEELAVWKKVTAGLVAGAGAAAIASPSDLIMIQMAASKQFPPPSMYQVASQVIAKDGIAGLYKGIGTTVTRAAVLGATKMATYDVVKTELRKNGWAEGPGLVFAASVVTGLAITITTSPATNMQTIIMSGNAAGGGSGMLSAAQDILRRQGPVGFFRGFGMQWARFGPYAVVQFAVWENLRKACGIGAI</sequence>
<keyword evidence="3 9" id="KW-0813">Transport</keyword>
<dbReference type="RefSeq" id="XP_002503601.1">
    <property type="nucleotide sequence ID" value="XM_002503555.1"/>
</dbReference>
<dbReference type="KEGG" id="mis:MICPUN_101480"/>
<evidence type="ECO:0000256" key="2">
    <source>
        <dbReference type="ARBA" id="ARBA00006375"/>
    </source>
</evidence>
<evidence type="ECO:0000256" key="6">
    <source>
        <dbReference type="ARBA" id="ARBA00022989"/>
    </source>
</evidence>
<keyword evidence="7 8" id="KW-0472">Membrane</keyword>
<dbReference type="EMBL" id="CP001328">
    <property type="protein sequence ID" value="ACO64859.1"/>
    <property type="molecule type" value="Genomic_DNA"/>
</dbReference>
<dbReference type="InterPro" id="IPR050391">
    <property type="entry name" value="Mito_Metabolite_Transporter"/>
</dbReference>
<dbReference type="InParanoid" id="C1EAH3"/>
<evidence type="ECO:0000256" key="5">
    <source>
        <dbReference type="ARBA" id="ARBA00022737"/>
    </source>
</evidence>
<comment type="similarity">
    <text evidence="2 9">Belongs to the mitochondrial carrier (TC 2.A.29) family.</text>
</comment>
<dbReference type="Pfam" id="PF00153">
    <property type="entry name" value="Mito_carr"/>
    <property type="match status" value="3"/>
</dbReference>
<keyword evidence="11" id="KW-1185">Reference proteome</keyword>
<name>C1EAH3_MICCC</name>
<proteinExistence type="inferred from homology"/>
<accession>C1EAH3</accession>
<evidence type="ECO:0000313" key="11">
    <source>
        <dbReference type="Proteomes" id="UP000002009"/>
    </source>
</evidence>
<evidence type="ECO:0000256" key="9">
    <source>
        <dbReference type="RuleBase" id="RU000488"/>
    </source>
</evidence>
<comment type="subcellular location">
    <subcellularLocation>
        <location evidence="1">Membrane</location>
        <topology evidence="1">Multi-pass membrane protein</topology>
    </subcellularLocation>
</comment>
<gene>
    <name evidence="10" type="ORF">MICPUN_101480</name>
</gene>
<dbReference type="PROSITE" id="PS50920">
    <property type="entry name" value="SOLCAR"/>
    <property type="match status" value="3"/>
</dbReference>
<evidence type="ECO:0000256" key="1">
    <source>
        <dbReference type="ARBA" id="ARBA00004141"/>
    </source>
</evidence>
<dbReference type="GeneID" id="8245237"/>
<dbReference type="eggNOG" id="KOG0753">
    <property type="taxonomic scope" value="Eukaryota"/>
</dbReference>
<evidence type="ECO:0000256" key="3">
    <source>
        <dbReference type="ARBA" id="ARBA00022448"/>
    </source>
</evidence>
<dbReference type="GO" id="GO:0016020">
    <property type="term" value="C:membrane"/>
    <property type="evidence" value="ECO:0007669"/>
    <property type="project" value="UniProtKB-SubCell"/>
</dbReference>
<evidence type="ECO:0000256" key="8">
    <source>
        <dbReference type="PROSITE-ProRule" id="PRU00282"/>
    </source>
</evidence>
<dbReference type="OrthoDB" id="6703404at2759"/>
<dbReference type="Gene3D" id="1.50.40.10">
    <property type="entry name" value="Mitochondrial carrier domain"/>
    <property type="match status" value="1"/>
</dbReference>
<dbReference type="InterPro" id="IPR018108">
    <property type="entry name" value="MCP_transmembrane"/>
</dbReference>
<dbReference type="AlphaFoldDB" id="C1EAH3"/>
<reference evidence="10 11" key="1">
    <citation type="journal article" date="2009" name="Science">
        <title>Green evolution and dynamic adaptations revealed by genomes of the marine picoeukaryotes Micromonas.</title>
        <authorList>
            <person name="Worden A.Z."/>
            <person name="Lee J.H."/>
            <person name="Mock T."/>
            <person name="Rouze P."/>
            <person name="Simmons M.P."/>
            <person name="Aerts A.L."/>
            <person name="Allen A.E."/>
            <person name="Cuvelier M.L."/>
            <person name="Derelle E."/>
            <person name="Everett M.V."/>
            <person name="Foulon E."/>
            <person name="Grimwood J."/>
            <person name="Gundlach H."/>
            <person name="Henrissat B."/>
            <person name="Napoli C."/>
            <person name="McDonald S.M."/>
            <person name="Parker M.S."/>
            <person name="Rombauts S."/>
            <person name="Salamov A."/>
            <person name="Von Dassow P."/>
            <person name="Badger J.H."/>
            <person name="Coutinho P.M."/>
            <person name="Demir E."/>
            <person name="Dubchak I."/>
            <person name="Gentemann C."/>
            <person name="Eikrem W."/>
            <person name="Gready J.E."/>
            <person name="John U."/>
            <person name="Lanier W."/>
            <person name="Lindquist E.A."/>
            <person name="Lucas S."/>
            <person name="Mayer K.F."/>
            <person name="Moreau H."/>
            <person name="Not F."/>
            <person name="Otillar R."/>
            <person name="Panaud O."/>
            <person name="Pangilinan J."/>
            <person name="Paulsen I."/>
            <person name="Piegu B."/>
            <person name="Poliakov A."/>
            <person name="Robbens S."/>
            <person name="Schmutz J."/>
            <person name="Toulza E."/>
            <person name="Wyss T."/>
            <person name="Zelensky A."/>
            <person name="Zhou K."/>
            <person name="Armbrust E.V."/>
            <person name="Bhattacharya D."/>
            <person name="Goodenough U.W."/>
            <person name="Van de Peer Y."/>
            <person name="Grigoriev I.V."/>
        </authorList>
    </citation>
    <scope>NUCLEOTIDE SEQUENCE [LARGE SCALE GENOMIC DNA]</scope>
    <source>
        <strain evidence="11">RCC299 / NOUM17</strain>
    </source>
</reference>
<keyword evidence="5" id="KW-0677">Repeat</keyword>
<feature type="repeat" description="Solcar" evidence="8">
    <location>
        <begin position="242"/>
        <end position="328"/>
    </location>
</feature>
<evidence type="ECO:0000313" key="10">
    <source>
        <dbReference type="EMBL" id="ACO64859.1"/>
    </source>
</evidence>
<keyword evidence="6" id="KW-1133">Transmembrane helix</keyword>
<keyword evidence="4 8" id="KW-0812">Transmembrane</keyword>
<dbReference type="SUPFAM" id="SSF103506">
    <property type="entry name" value="Mitochondrial carrier"/>
    <property type="match status" value="1"/>
</dbReference>